<accession>A0A1H8PK37</accession>
<organism evidence="3 4">
    <name type="scientific">Paenibacillus sophorae</name>
    <dbReference type="NCBI Taxonomy" id="1333845"/>
    <lineage>
        <taxon>Bacteria</taxon>
        <taxon>Bacillati</taxon>
        <taxon>Bacillota</taxon>
        <taxon>Bacilli</taxon>
        <taxon>Bacillales</taxon>
        <taxon>Paenibacillaceae</taxon>
        <taxon>Paenibacillus</taxon>
    </lineage>
</organism>
<dbReference type="InterPro" id="IPR050706">
    <property type="entry name" value="Cyclic-di-GMP_PDE-like"/>
</dbReference>
<dbReference type="SUPFAM" id="SSF141868">
    <property type="entry name" value="EAL domain-like"/>
    <property type="match status" value="1"/>
</dbReference>
<dbReference type="AlphaFoldDB" id="A0A1H8PK37"/>
<evidence type="ECO:0000313" key="4">
    <source>
        <dbReference type="Proteomes" id="UP000198809"/>
    </source>
</evidence>
<reference evidence="3 4" key="1">
    <citation type="submission" date="2016-10" db="EMBL/GenBank/DDBJ databases">
        <authorList>
            <person name="de Groot N.N."/>
        </authorList>
    </citation>
    <scope>NUCLEOTIDE SEQUENCE [LARGE SCALE GENOMIC DNA]</scope>
    <source>
        <strain evidence="3 4">CGMCC 1.10238</strain>
    </source>
</reference>
<dbReference type="PANTHER" id="PTHR33121">
    <property type="entry name" value="CYCLIC DI-GMP PHOSPHODIESTERASE PDEF"/>
    <property type="match status" value="1"/>
</dbReference>
<evidence type="ECO:0000313" key="5">
    <source>
        <dbReference type="Proteomes" id="UP000683429"/>
    </source>
</evidence>
<proteinExistence type="predicted"/>
<evidence type="ECO:0000313" key="2">
    <source>
        <dbReference type="EMBL" id="QWU16603.1"/>
    </source>
</evidence>
<dbReference type="Gene3D" id="3.20.20.450">
    <property type="entry name" value="EAL domain"/>
    <property type="match status" value="1"/>
</dbReference>
<gene>
    <name evidence="2" type="ORF">KP014_05080</name>
    <name evidence="3" type="ORF">SAMN04487895_107235</name>
</gene>
<evidence type="ECO:0000259" key="1">
    <source>
        <dbReference type="PROSITE" id="PS50883"/>
    </source>
</evidence>
<dbReference type="RefSeq" id="WP_036600107.1">
    <property type="nucleotide sequence ID" value="NZ_CP076607.1"/>
</dbReference>
<dbReference type="PANTHER" id="PTHR33121:SF15">
    <property type="entry name" value="BLUE LIGHT- AND TEMPERATURE-REGULATED ANTIREPRESSOR BLUF"/>
    <property type="match status" value="1"/>
</dbReference>
<dbReference type="CDD" id="cd01948">
    <property type="entry name" value="EAL"/>
    <property type="match status" value="1"/>
</dbReference>
<dbReference type="Proteomes" id="UP000198809">
    <property type="component" value="Unassembled WGS sequence"/>
</dbReference>
<dbReference type="EMBL" id="FODH01000007">
    <property type="protein sequence ID" value="SEO42156.1"/>
    <property type="molecule type" value="Genomic_DNA"/>
</dbReference>
<name>A0A1H8PK37_9BACL</name>
<dbReference type="InterPro" id="IPR035919">
    <property type="entry name" value="EAL_sf"/>
</dbReference>
<dbReference type="OrthoDB" id="581425at2"/>
<dbReference type="Pfam" id="PF00563">
    <property type="entry name" value="EAL"/>
    <property type="match status" value="1"/>
</dbReference>
<dbReference type="GO" id="GO:0071111">
    <property type="term" value="F:cyclic-guanylate-specific phosphodiesterase activity"/>
    <property type="evidence" value="ECO:0007669"/>
    <property type="project" value="InterPro"/>
</dbReference>
<dbReference type="SMART" id="SM00052">
    <property type="entry name" value="EAL"/>
    <property type="match status" value="1"/>
</dbReference>
<evidence type="ECO:0000313" key="3">
    <source>
        <dbReference type="EMBL" id="SEO42156.1"/>
    </source>
</evidence>
<feature type="domain" description="EAL" evidence="1">
    <location>
        <begin position="96"/>
        <end position="346"/>
    </location>
</feature>
<dbReference type="STRING" id="1333845.SAMN04487895_107235"/>
<dbReference type="EMBL" id="CP076607">
    <property type="protein sequence ID" value="QWU16603.1"/>
    <property type="molecule type" value="Genomic_DNA"/>
</dbReference>
<sequence length="350" mass="39325">MNCIHCSPIEPIEDKGILKIRRASPSLASAVQASGFILKSFREEVCEISYSTREQLLNVMKLIESAKEAALLTISIIGTGAASELERWMSLSQLQVRFSNHSLIDIIANKEFCSYLQPIVDSSEKIVGFEFLLRPLQQGTPFQPHILFEVARESGFHSFLDRAARISAIESSAKLLPHGIKRFINFLPSSIYDPQYCLTHTFEAIEQQGLRPEDFVFEVVETEEIEDISHLTYIFAECRSHGAFVALDDVGAGYSTVEVMSSLKPDYVKIDRGLISFCDQDAGKQQAVKEIMERAGEFGGIVLAEGIERREEFQFCRELGIPLAQGYLFGKPAQAPPRHFLMQTEFVNME</sequence>
<protein>
    <submittedName>
        <fullName evidence="3">EAL domain, c-di-GMP-specific phosphodiesterase class I (Or its enzymatically inactive variant)</fullName>
    </submittedName>
    <submittedName>
        <fullName evidence="2">EAL domain-containing protein</fullName>
    </submittedName>
</protein>
<keyword evidence="5" id="KW-1185">Reference proteome</keyword>
<dbReference type="InterPro" id="IPR001633">
    <property type="entry name" value="EAL_dom"/>
</dbReference>
<dbReference type="Proteomes" id="UP000683429">
    <property type="component" value="Chromosome"/>
</dbReference>
<reference evidence="2 5" key="2">
    <citation type="submission" date="2021-06" db="EMBL/GenBank/DDBJ databases">
        <title>Whole genome sequence of Paenibacillus sophorae DSM23020 for comparative genomics.</title>
        <authorList>
            <person name="Kim M.-J."/>
            <person name="Lee G."/>
            <person name="Shin J.-H."/>
        </authorList>
    </citation>
    <scope>NUCLEOTIDE SEQUENCE [LARGE SCALE GENOMIC DNA]</scope>
    <source>
        <strain evidence="2 5">DSM 23020</strain>
    </source>
</reference>
<dbReference type="PROSITE" id="PS50883">
    <property type="entry name" value="EAL"/>
    <property type="match status" value="1"/>
</dbReference>